<evidence type="ECO:0000313" key="12">
    <source>
        <dbReference type="EMBL" id="HBV00550.1"/>
    </source>
</evidence>
<dbReference type="Pfam" id="PF05552">
    <property type="entry name" value="MS_channel_1st_1"/>
    <property type="match status" value="1"/>
</dbReference>
<comment type="subcellular location">
    <subcellularLocation>
        <location evidence="7">Cell inner membrane</location>
        <topology evidence="7">Multi-pass membrane protein</topology>
    </subcellularLocation>
    <subcellularLocation>
        <location evidence="1">Cell membrane</location>
        <topology evidence="1">Multi-pass membrane protein</topology>
    </subcellularLocation>
</comment>
<dbReference type="InterPro" id="IPR011066">
    <property type="entry name" value="MscS_channel_C_sf"/>
</dbReference>
<keyword evidence="7" id="KW-0813">Transport</keyword>
<feature type="domain" description="Mechanosensitive ion channel MscS" evidence="9">
    <location>
        <begin position="108"/>
        <end position="174"/>
    </location>
</feature>
<accession>A0A358HZG3</accession>
<dbReference type="EMBL" id="DOOG01000173">
    <property type="protein sequence ID" value="HBV00550.1"/>
    <property type="molecule type" value="Genomic_DNA"/>
</dbReference>
<dbReference type="PANTHER" id="PTHR30221">
    <property type="entry name" value="SMALL-CONDUCTANCE MECHANOSENSITIVE CHANNEL"/>
    <property type="match status" value="1"/>
</dbReference>
<dbReference type="InterPro" id="IPR011014">
    <property type="entry name" value="MscS_channel_TM-2"/>
</dbReference>
<feature type="domain" description="Mechanosensitive ion channel MscS C-terminal" evidence="10">
    <location>
        <begin position="181"/>
        <end position="261"/>
    </location>
</feature>
<evidence type="ECO:0000256" key="2">
    <source>
        <dbReference type="ARBA" id="ARBA00008017"/>
    </source>
</evidence>
<keyword evidence="6 7" id="KW-0472">Membrane</keyword>
<dbReference type="Gene3D" id="3.30.70.100">
    <property type="match status" value="1"/>
</dbReference>
<feature type="compositionally biased region" description="Low complexity" evidence="8">
    <location>
        <begin position="281"/>
        <end position="300"/>
    </location>
</feature>
<keyword evidence="7" id="KW-0406">Ion transport</keyword>
<name>A0A358HZG3_9PROT</name>
<keyword evidence="7" id="KW-0407">Ion channel</keyword>
<dbReference type="Proteomes" id="UP000264753">
    <property type="component" value="Unassembled WGS sequence"/>
</dbReference>
<dbReference type="InterPro" id="IPR023408">
    <property type="entry name" value="MscS_beta-dom_sf"/>
</dbReference>
<evidence type="ECO:0000256" key="3">
    <source>
        <dbReference type="ARBA" id="ARBA00022475"/>
    </source>
</evidence>
<dbReference type="SUPFAM" id="SSF82861">
    <property type="entry name" value="Mechanosensitive channel protein MscS (YggB), transmembrane region"/>
    <property type="match status" value="1"/>
</dbReference>
<dbReference type="InterPro" id="IPR045275">
    <property type="entry name" value="MscS_archaea/bacteria_type"/>
</dbReference>
<dbReference type="Gene3D" id="2.30.30.60">
    <property type="match status" value="1"/>
</dbReference>
<evidence type="ECO:0000256" key="8">
    <source>
        <dbReference type="SAM" id="MobiDB-lite"/>
    </source>
</evidence>
<comment type="similarity">
    <text evidence="2 7">Belongs to the MscS (TC 1.A.23) family.</text>
</comment>
<dbReference type="InterPro" id="IPR049278">
    <property type="entry name" value="MS_channel_C"/>
</dbReference>
<protein>
    <recommendedName>
        <fullName evidence="7">Small-conductance mechanosensitive channel</fullName>
    </recommendedName>
</protein>
<keyword evidence="3" id="KW-1003">Cell membrane</keyword>
<keyword evidence="4 7" id="KW-0812">Transmembrane</keyword>
<evidence type="ECO:0000313" key="13">
    <source>
        <dbReference type="EMBL" id="HCW69057.1"/>
    </source>
</evidence>
<dbReference type="Pfam" id="PF00924">
    <property type="entry name" value="MS_channel_2nd"/>
    <property type="match status" value="1"/>
</dbReference>
<comment type="subunit">
    <text evidence="7">Homoheptamer.</text>
</comment>
<comment type="caution">
    <text evidence="12">The sequence shown here is derived from an EMBL/GenBank/DDBJ whole genome shotgun (WGS) entry which is preliminary data.</text>
</comment>
<dbReference type="Pfam" id="PF21082">
    <property type="entry name" value="MS_channel_3rd"/>
    <property type="match status" value="1"/>
</dbReference>
<keyword evidence="5 7" id="KW-1133">Transmembrane helix</keyword>
<dbReference type="SUPFAM" id="SSF50182">
    <property type="entry name" value="Sm-like ribonucleoproteins"/>
    <property type="match status" value="1"/>
</dbReference>
<evidence type="ECO:0000259" key="9">
    <source>
        <dbReference type="Pfam" id="PF00924"/>
    </source>
</evidence>
<dbReference type="InterPro" id="IPR010920">
    <property type="entry name" value="LSM_dom_sf"/>
</dbReference>
<dbReference type="InterPro" id="IPR049142">
    <property type="entry name" value="MS_channel_1st"/>
</dbReference>
<comment type="caution">
    <text evidence="7">Lacks conserved residue(s) required for the propagation of feature annotation.</text>
</comment>
<dbReference type="SUPFAM" id="SSF82689">
    <property type="entry name" value="Mechanosensitive channel protein MscS (YggB), C-terminal domain"/>
    <property type="match status" value="1"/>
</dbReference>
<dbReference type="GO" id="GO:0005886">
    <property type="term" value="C:plasma membrane"/>
    <property type="evidence" value="ECO:0007669"/>
    <property type="project" value="UniProtKB-SubCell"/>
</dbReference>
<keyword evidence="7" id="KW-0997">Cell inner membrane</keyword>
<organism evidence="12 15">
    <name type="scientific">Thalassospira lucentensis</name>
    <dbReference type="NCBI Taxonomy" id="168935"/>
    <lineage>
        <taxon>Bacteria</taxon>
        <taxon>Pseudomonadati</taxon>
        <taxon>Pseudomonadota</taxon>
        <taxon>Alphaproteobacteria</taxon>
        <taxon>Rhodospirillales</taxon>
        <taxon>Thalassospiraceae</taxon>
        <taxon>Thalassospira</taxon>
    </lineage>
</organism>
<evidence type="ECO:0000313" key="15">
    <source>
        <dbReference type="Proteomes" id="UP000264753"/>
    </source>
</evidence>
<dbReference type="Pfam" id="PF21088">
    <property type="entry name" value="MS_channel_1st"/>
    <property type="match status" value="1"/>
</dbReference>
<evidence type="ECO:0000256" key="6">
    <source>
        <dbReference type="ARBA" id="ARBA00023136"/>
    </source>
</evidence>
<dbReference type="PANTHER" id="PTHR30221:SF1">
    <property type="entry name" value="SMALL-CONDUCTANCE MECHANOSENSITIVE CHANNEL"/>
    <property type="match status" value="1"/>
</dbReference>
<gene>
    <name evidence="12" type="ORF">DEF21_21985</name>
    <name evidence="13" type="ORF">DHR80_18020</name>
</gene>
<reference evidence="14 15" key="1">
    <citation type="journal article" date="2018" name="Nat. Biotechnol.">
        <title>A standardized bacterial taxonomy based on genome phylogeny substantially revises the tree of life.</title>
        <authorList>
            <person name="Parks D.H."/>
            <person name="Chuvochina M."/>
            <person name="Waite D.W."/>
            <person name="Rinke C."/>
            <person name="Skarshewski A."/>
            <person name="Chaumeil P.A."/>
            <person name="Hugenholtz P."/>
        </authorList>
    </citation>
    <scope>NUCLEOTIDE SEQUENCE [LARGE SCALE GENOMIC DNA]</scope>
    <source>
        <strain evidence="12">UBA8707</strain>
        <strain evidence="13">UBA9881</strain>
    </source>
</reference>
<feature type="transmembrane region" description="Helical" evidence="7">
    <location>
        <begin position="24"/>
        <end position="45"/>
    </location>
</feature>
<dbReference type="EMBL" id="DPOP01000142">
    <property type="protein sequence ID" value="HCW69057.1"/>
    <property type="molecule type" value="Genomic_DNA"/>
</dbReference>
<comment type="function">
    <text evidence="7">Mechanosensitive channel that participates in the regulation of osmotic pressure changes within the cell, opening in response to stretch forces in the membrane lipid bilayer, without the need for other proteins. Contributes to normal resistance to hypoosmotic shock. Forms an ion channel of 1.0 nanosiemens conductance with a slight preference for anions.</text>
</comment>
<dbReference type="InterPro" id="IPR008910">
    <property type="entry name" value="MSC_TM_helix"/>
</dbReference>
<evidence type="ECO:0000256" key="1">
    <source>
        <dbReference type="ARBA" id="ARBA00004651"/>
    </source>
</evidence>
<dbReference type="STRING" id="168935.AUP42_01090"/>
<dbReference type="InterPro" id="IPR006685">
    <property type="entry name" value="MscS_channel_2nd"/>
</dbReference>
<evidence type="ECO:0000259" key="10">
    <source>
        <dbReference type="Pfam" id="PF21082"/>
    </source>
</evidence>
<evidence type="ECO:0000256" key="7">
    <source>
        <dbReference type="RuleBase" id="RU369025"/>
    </source>
</evidence>
<evidence type="ECO:0000256" key="5">
    <source>
        <dbReference type="ARBA" id="ARBA00022989"/>
    </source>
</evidence>
<feature type="compositionally biased region" description="Low complexity" evidence="8">
    <location>
        <begin position="308"/>
        <end position="338"/>
    </location>
</feature>
<feature type="transmembrane region" description="Helical" evidence="7">
    <location>
        <begin position="66"/>
        <end position="85"/>
    </location>
</feature>
<proteinExistence type="inferred from homology"/>
<sequence>MLETDVATITEALKSFALGFGLDILGAIILLIAGWWVAGRAAALVRHSLKNAKFVDSTLKPLAASIARYTVLIFVLIAVLSNFGVQTASIIAVLGAAGLAIGLALQGTLSNIAAGVMILVLRPLKVDEFVEAGSVSGTVVEITLFTTLLKTPDGVFISAPNSQIWNSAIKNYSRNPTRRLDIKVGIAYDDDVDAALEFLKKLVASDPRVLKDPEPMSFVATLGESSVDLTARGWVATADFWPTFFDLTRKSKTELEAAGFSIPFPQRDLHIKETAETASVAKATAKPASKPAAKPAAAKAPAKKPATRSRASTAKTATKSAAKPASKAPASKTDTSKS</sequence>
<evidence type="ECO:0000256" key="4">
    <source>
        <dbReference type="ARBA" id="ARBA00022692"/>
    </source>
</evidence>
<feature type="region of interest" description="Disordered" evidence="8">
    <location>
        <begin position="280"/>
        <end position="338"/>
    </location>
</feature>
<dbReference type="Proteomes" id="UP000264179">
    <property type="component" value="Unassembled WGS sequence"/>
</dbReference>
<evidence type="ECO:0000259" key="11">
    <source>
        <dbReference type="Pfam" id="PF21088"/>
    </source>
</evidence>
<feature type="domain" description="Mechanosensitive ion channel transmembrane helices 2/3" evidence="11">
    <location>
        <begin position="66"/>
        <end position="106"/>
    </location>
</feature>
<feature type="transmembrane region" description="Helical" evidence="7">
    <location>
        <begin position="91"/>
        <end position="121"/>
    </location>
</feature>
<evidence type="ECO:0000313" key="14">
    <source>
        <dbReference type="Proteomes" id="UP000264179"/>
    </source>
</evidence>
<dbReference type="AlphaFoldDB" id="A0A358HZG3"/>
<dbReference type="GO" id="GO:0008381">
    <property type="term" value="F:mechanosensitive monoatomic ion channel activity"/>
    <property type="evidence" value="ECO:0007669"/>
    <property type="project" value="InterPro"/>
</dbReference>
<dbReference type="RefSeq" id="WP_277278577.1">
    <property type="nucleotide sequence ID" value="NZ_DOOG01000173.1"/>
</dbReference>
<dbReference type="Gene3D" id="1.10.287.1260">
    <property type="match status" value="1"/>
</dbReference>